<dbReference type="GO" id="GO:0006508">
    <property type="term" value="P:proteolysis"/>
    <property type="evidence" value="ECO:0007669"/>
    <property type="project" value="InterPro"/>
</dbReference>
<accession>Q7D6Z7</accession>
<feature type="domain" description="PE cleavage protein A C-terminal" evidence="2">
    <location>
        <begin position="216"/>
        <end position="494"/>
    </location>
</feature>
<dbReference type="InterPro" id="IPR038332">
    <property type="entry name" value="PPE_sf"/>
</dbReference>
<evidence type="ECO:0000313" key="4">
    <source>
        <dbReference type="Proteomes" id="UP000001020"/>
    </source>
</evidence>
<evidence type="ECO:0000313" key="3">
    <source>
        <dbReference type="EMBL" id="AAK46902.1"/>
    </source>
</evidence>
<dbReference type="InterPro" id="IPR000084">
    <property type="entry name" value="PE-PGRS_N"/>
</dbReference>
<dbReference type="AlphaFoldDB" id="Q7D6Z7"/>
<dbReference type="GO" id="GO:0004190">
    <property type="term" value="F:aspartic-type endopeptidase activity"/>
    <property type="evidence" value="ECO:0007669"/>
    <property type="project" value="InterPro"/>
</dbReference>
<dbReference type="Pfam" id="PF21526">
    <property type="entry name" value="PGRS"/>
    <property type="match status" value="1"/>
</dbReference>
<reference evidence="3 4" key="1">
    <citation type="journal article" date="2002" name="J. Bacteriol.">
        <title>Whole-genome comparison of Mycobacterium tuberculosis clinical and laboratory strains.</title>
        <authorList>
            <person name="Fleischmann R.D."/>
            <person name="Alland D."/>
            <person name="Eisen J.A."/>
            <person name="Carpenter L."/>
            <person name="White O."/>
            <person name="Peterson J."/>
            <person name="DeBoy R."/>
            <person name="Dodson R."/>
            <person name="Gwinn M."/>
            <person name="Haft D."/>
            <person name="Hickey E."/>
            <person name="Kolonay J.F."/>
            <person name="Nelson W.C."/>
            <person name="Umayam L.A."/>
            <person name="Ermolaeva M."/>
            <person name="Salzberg S.L."/>
            <person name="Delcher A."/>
            <person name="Utterback T."/>
            <person name="Weidman J."/>
            <person name="Khouri H."/>
            <person name="Gill J."/>
            <person name="Mikula A."/>
            <person name="Bishai W."/>
            <person name="Jacobs Jr W.R.Jr."/>
            <person name="Venter J.C."/>
            <person name="Fraser C.M."/>
        </authorList>
    </citation>
    <scope>NUCLEOTIDE SEQUENCE [LARGE SCALE GENOMIC DNA]</scope>
    <source>
        <strain evidence="4">CDC 1551 / Oshkosh</strain>
    </source>
</reference>
<gene>
    <name evidence="3" type="ordered locus">MT2595</name>
</gene>
<dbReference type="EMBL" id="AE000516">
    <property type="protein sequence ID" value="AAK46902.1"/>
    <property type="molecule type" value="Genomic_DNA"/>
</dbReference>
<dbReference type="Gene3D" id="2.40.70.10">
    <property type="entry name" value="Acid Proteases"/>
    <property type="match status" value="1"/>
</dbReference>
<dbReference type="KEGG" id="mtc:MT2595"/>
<proteinExistence type="predicted"/>
<dbReference type="Proteomes" id="UP000001020">
    <property type="component" value="Chromosome"/>
</dbReference>
<dbReference type="HOGENOM" id="CLU_038249_0_0_11"/>
<protein>
    <submittedName>
        <fullName evidence="3">PE family protein</fullName>
    </submittedName>
</protein>
<sequence>MWTAGKRLVVSRLIVAPDWLASAAAEVQSIGSALSAANAAAAAPTTLLVAAAEDEVSAAAAALFANYGREYQTLSVRFASLDQQFAQALNSAAASYQTAEATGASLVQTATQGVLGVINAPTEFMFGRSLIGDGADGTAASPIGEPGGILYGDGGNGYSQTTPGAVGGAGGSAGFIGNGGAGGAGGPGAGGGTGGLGGWLWGNNGAAGTGDPVNVAVPLRVENNFPLVNLLVNRGPTVPILLDTGSSSLVIPFWKIGWQNLGLPTGFDVVHYGNGVSIVYADVPTTVDFGGGAATTPTSVHVGILPYPRNLDSLVLIASGGAFGPNGNGILGIGPNVGSYAVSGPGNVVTTDLPGQLNEGTLIDIPGGYMQFGPNTGTPITSVTGAPITVLNVQIGGYDPNGGYWSLPSIFDSGGNHGTLPAVILGTGQTTGYAPPGTVISISIHDNQTLLYQYTTTASNSPVVTADPRLNTGLTPFLLGPVYISNNPSGVGTVVFNYPPP</sequence>
<dbReference type="Gene3D" id="1.10.287.850">
    <property type="entry name" value="HP0062-like domain"/>
    <property type="match status" value="1"/>
</dbReference>
<keyword evidence="4" id="KW-1185">Reference proteome</keyword>
<dbReference type="Pfam" id="PF20729">
    <property type="entry name" value="PE-PGRS_C"/>
    <property type="match status" value="1"/>
</dbReference>
<feature type="domain" description="PE" evidence="1">
    <location>
        <begin position="13"/>
        <end position="102"/>
    </location>
</feature>
<organism evidence="3 4">
    <name type="scientific">Mycobacterium tuberculosis (strain CDC 1551 / Oshkosh)</name>
    <dbReference type="NCBI Taxonomy" id="83331"/>
    <lineage>
        <taxon>Bacteria</taxon>
        <taxon>Bacillati</taxon>
        <taxon>Actinomycetota</taxon>
        <taxon>Actinomycetes</taxon>
        <taxon>Mycobacteriales</taxon>
        <taxon>Mycobacteriaceae</taxon>
        <taxon>Mycobacterium</taxon>
        <taxon>Mycobacterium tuberculosis complex</taxon>
    </lineage>
</organism>
<dbReference type="InterPro" id="IPR048054">
    <property type="entry name" value="PecA_C"/>
</dbReference>
<dbReference type="InterPro" id="IPR048996">
    <property type="entry name" value="PGRS_rpt"/>
</dbReference>
<evidence type="ECO:0000259" key="2">
    <source>
        <dbReference type="Pfam" id="PF20729"/>
    </source>
</evidence>
<dbReference type="InterPro" id="IPR001969">
    <property type="entry name" value="Aspartic_peptidase_AS"/>
</dbReference>
<dbReference type="PROSITE" id="PS00141">
    <property type="entry name" value="ASP_PROTEASE"/>
    <property type="match status" value="1"/>
</dbReference>
<dbReference type="NCBIfam" id="NF038019">
    <property type="entry name" value="PE_process_PecA"/>
    <property type="match status" value="1"/>
</dbReference>
<evidence type="ECO:0000259" key="1">
    <source>
        <dbReference type="Pfam" id="PF00934"/>
    </source>
</evidence>
<name>Q7D6Z7_MYCTO</name>
<dbReference type="SUPFAM" id="SSF140459">
    <property type="entry name" value="PE/PPE dimer-like"/>
    <property type="match status" value="1"/>
</dbReference>
<dbReference type="Pfam" id="PF00934">
    <property type="entry name" value="PE"/>
    <property type="match status" value="1"/>
</dbReference>
<dbReference type="InterPro" id="IPR021109">
    <property type="entry name" value="Peptidase_aspartic_dom_sf"/>
</dbReference>